<keyword evidence="9" id="KW-0520">NAD</keyword>
<evidence type="ECO:0000256" key="5">
    <source>
        <dbReference type="ARBA" id="ARBA00022692"/>
    </source>
</evidence>
<proteinExistence type="inferred from homology"/>
<keyword evidence="10" id="KW-0732">Signal</keyword>
<evidence type="ECO:0000256" key="2">
    <source>
        <dbReference type="ARBA" id="ARBA00008472"/>
    </source>
</evidence>
<dbReference type="EMBL" id="MW242813">
    <property type="protein sequence ID" value="QTA71657.1"/>
    <property type="molecule type" value="Genomic_DNA"/>
</dbReference>
<sequence>MKLVVLMMCFGFLVALVMSCLSVCVMYRHSVIREVSSPFECGFDPVGSSRVGFSLRFFALMVSFIIFDFETVLFLPLVFVLHTGCVDQVSVIVYFLFVLSLFLGITYEMKEGCLEWVL</sequence>
<comment type="function">
    <text evidence="9">Core subunit of the mitochondrial membrane respiratory chain NADH dehydrogenase (Complex I) which catalyzes electron transfer from NADH through the respiratory chain, using ubiquinone as an electron acceptor. Essential for the catalytic activity of complex I.</text>
</comment>
<evidence type="ECO:0000256" key="6">
    <source>
        <dbReference type="ARBA" id="ARBA00022989"/>
    </source>
</evidence>
<gene>
    <name evidence="11" type="primary">nad3</name>
</gene>
<dbReference type="Pfam" id="PF00507">
    <property type="entry name" value="Oxidored_q4"/>
    <property type="match status" value="1"/>
</dbReference>
<keyword evidence="7 9" id="KW-0472">Membrane</keyword>
<feature type="chain" id="PRO_5032723571" description="NADH-ubiquinone oxidoreductase chain 3" evidence="10">
    <location>
        <begin position="20"/>
        <end position="118"/>
    </location>
</feature>
<keyword evidence="9 11" id="KW-0496">Mitochondrion</keyword>
<evidence type="ECO:0000256" key="9">
    <source>
        <dbReference type="RuleBase" id="RU003640"/>
    </source>
</evidence>
<organism evidence="11">
    <name type="scientific">Lens contradens</name>
    <dbReference type="NCBI Taxonomy" id="2771348"/>
    <lineage>
        <taxon>Eukaryota</taxon>
        <taxon>Metazoa</taxon>
        <taxon>Spiralia</taxon>
        <taxon>Lophotrochozoa</taxon>
        <taxon>Mollusca</taxon>
        <taxon>Bivalvia</taxon>
        <taxon>Autobranchia</taxon>
        <taxon>Heteroconchia</taxon>
        <taxon>Palaeoheterodonta</taxon>
        <taxon>Unionida</taxon>
        <taxon>Unionoidea</taxon>
        <taxon>Unionidae</taxon>
        <taxon>Unionidae incertae sedis</taxon>
        <taxon>Lens</taxon>
    </lineage>
</organism>
<evidence type="ECO:0000256" key="1">
    <source>
        <dbReference type="ARBA" id="ARBA00004370"/>
    </source>
</evidence>
<protein>
    <recommendedName>
        <fullName evidence="3 9">NADH-ubiquinone oxidoreductase chain 3</fullName>
        <ecNumber evidence="9">7.1.1.2</ecNumber>
    </recommendedName>
</protein>
<keyword evidence="6 9" id="KW-1133">Transmembrane helix</keyword>
<feature type="transmembrane region" description="Helical" evidence="9">
    <location>
        <begin position="57"/>
        <end position="79"/>
    </location>
</feature>
<dbReference type="GO" id="GO:0031966">
    <property type="term" value="C:mitochondrial membrane"/>
    <property type="evidence" value="ECO:0007669"/>
    <property type="project" value="UniProtKB-SubCell"/>
</dbReference>
<evidence type="ECO:0000256" key="3">
    <source>
        <dbReference type="ARBA" id="ARBA00021007"/>
    </source>
</evidence>
<comment type="subcellular location">
    <subcellularLocation>
        <location evidence="1">Membrane</location>
    </subcellularLocation>
    <subcellularLocation>
        <location evidence="9">Mitochondrion membrane</location>
        <topology evidence="9">Multi-pass membrane protein</topology>
    </subcellularLocation>
</comment>
<dbReference type="PROSITE" id="PS51257">
    <property type="entry name" value="PROKAR_LIPOPROTEIN"/>
    <property type="match status" value="1"/>
</dbReference>
<evidence type="ECO:0000256" key="8">
    <source>
        <dbReference type="ARBA" id="ARBA00049551"/>
    </source>
</evidence>
<evidence type="ECO:0000313" key="11">
    <source>
        <dbReference type="EMBL" id="QTA71657.1"/>
    </source>
</evidence>
<evidence type="ECO:0000256" key="7">
    <source>
        <dbReference type="ARBA" id="ARBA00023136"/>
    </source>
</evidence>
<keyword evidence="5 9" id="KW-0812">Transmembrane</keyword>
<geneLocation type="mitochondrion" evidence="11"/>
<dbReference type="Gene3D" id="1.20.58.1610">
    <property type="entry name" value="NADH:ubiquinone/plastoquinone oxidoreductase, chain 3"/>
    <property type="match status" value="1"/>
</dbReference>
<accession>A0A8A3WMC7</accession>
<feature type="signal peptide" evidence="10">
    <location>
        <begin position="1"/>
        <end position="19"/>
    </location>
</feature>
<comment type="catalytic activity">
    <reaction evidence="8 9">
        <text>a ubiquinone + NADH + 5 H(+)(in) = a ubiquinol + NAD(+) + 4 H(+)(out)</text>
        <dbReference type="Rhea" id="RHEA:29091"/>
        <dbReference type="Rhea" id="RHEA-COMP:9565"/>
        <dbReference type="Rhea" id="RHEA-COMP:9566"/>
        <dbReference type="ChEBI" id="CHEBI:15378"/>
        <dbReference type="ChEBI" id="CHEBI:16389"/>
        <dbReference type="ChEBI" id="CHEBI:17976"/>
        <dbReference type="ChEBI" id="CHEBI:57540"/>
        <dbReference type="ChEBI" id="CHEBI:57945"/>
        <dbReference type="EC" id="7.1.1.2"/>
    </reaction>
</comment>
<dbReference type="InterPro" id="IPR038430">
    <property type="entry name" value="NDAH_ubi_oxred_su3_sf"/>
</dbReference>
<dbReference type="PANTHER" id="PTHR11058">
    <property type="entry name" value="NADH-UBIQUINONE OXIDOREDUCTASE CHAIN 3"/>
    <property type="match status" value="1"/>
</dbReference>
<keyword evidence="9" id="KW-0249">Electron transport</keyword>
<keyword evidence="9" id="KW-0679">Respiratory chain</keyword>
<evidence type="ECO:0000256" key="10">
    <source>
        <dbReference type="SAM" id="SignalP"/>
    </source>
</evidence>
<dbReference type="PANTHER" id="PTHR11058:SF9">
    <property type="entry name" value="NADH-UBIQUINONE OXIDOREDUCTASE CHAIN 3"/>
    <property type="match status" value="1"/>
</dbReference>
<keyword evidence="9" id="KW-0830">Ubiquinone</keyword>
<dbReference type="EC" id="7.1.1.2" evidence="9"/>
<comment type="similarity">
    <text evidence="2 9">Belongs to the complex I subunit 3 family.</text>
</comment>
<keyword evidence="4 9" id="KW-0813">Transport</keyword>
<dbReference type="GO" id="GO:0030964">
    <property type="term" value="C:NADH dehydrogenase complex"/>
    <property type="evidence" value="ECO:0007669"/>
    <property type="project" value="TreeGrafter"/>
</dbReference>
<dbReference type="AlphaFoldDB" id="A0A8A3WMC7"/>
<reference evidence="11" key="1">
    <citation type="journal article" date="2020" name="Zool. J. Linn. Soc.">
        <title>Mitogenomic phylogeny and fossil-calibrated mutation rates for all F- and M-type mtDNA genes of the largest freshwater mussel family, the Unionidae (Bivalvia).</title>
        <authorList>
            <person name="Zieritz A."/>
            <person name="Froufe E."/>
            <person name="Bolotov I."/>
            <person name="Goncalves D.V."/>
            <person name="Aldridge D.C."/>
            <person name="Bogan A.E."/>
            <person name="Gan H.M."/>
            <person name="Gomes-Dos-Santos A."/>
            <person name="Sousa R."/>
            <person name="Teixeira A."/>
            <person name="Varandas S."/>
            <person name="Zanatta D."/>
            <person name="Lopes-Lima M."/>
        </authorList>
    </citation>
    <scope>NUCLEOTIDE SEQUENCE</scope>
    <source>
        <strain evidence="11">Concon_M</strain>
    </source>
</reference>
<keyword evidence="9" id="KW-1278">Translocase</keyword>
<dbReference type="GO" id="GO:0008137">
    <property type="term" value="F:NADH dehydrogenase (ubiquinone) activity"/>
    <property type="evidence" value="ECO:0007669"/>
    <property type="project" value="UniProtKB-UniRule"/>
</dbReference>
<name>A0A8A3WMC7_9BIVA</name>
<feature type="transmembrane region" description="Helical" evidence="9">
    <location>
        <begin position="91"/>
        <end position="109"/>
    </location>
</feature>
<dbReference type="InterPro" id="IPR000440">
    <property type="entry name" value="NADH_UbQ/plastoQ_OxRdtase_su3"/>
</dbReference>
<evidence type="ECO:0000256" key="4">
    <source>
        <dbReference type="ARBA" id="ARBA00022448"/>
    </source>
</evidence>